<evidence type="ECO:0000256" key="4">
    <source>
        <dbReference type="ARBA" id="ARBA00022553"/>
    </source>
</evidence>
<accession>A0A507EF79</accession>
<evidence type="ECO:0000256" key="2">
    <source>
        <dbReference type="ARBA" id="ARBA00012429"/>
    </source>
</evidence>
<feature type="domain" description="Phorbol-ester/DAG-type" evidence="16">
    <location>
        <begin position="420"/>
        <end position="470"/>
    </location>
</feature>
<evidence type="ECO:0000259" key="15">
    <source>
        <dbReference type="PROSITE" id="PS50011"/>
    </source>
</evidence>
<evidence type="ECO:0000256" key="5">
    <source>
        <dbReference type="ARBA" id="ARBA00022679"/>
    </source>
</evidence>
<dbReference type="FunFam" id="3.30.200.20:FF:000103">
    <property type="entry name" value="Protein kinase C"/>
    <property type="match status" value="1"/>
</dbReference>
<keyword evidence="3" id="KW-0723">Serine/threonine-protein kinase</keyword>
<dbReference type="PROSITE" id="PS00479">
    <property type="entry name" value="ZF_DAG_PE_1"/>
    <property type="match status" value="2"/>
</dbReference>
<dbReference type="STRING" id="246404.A0A507EF79"/>
<feature type="domain" description="Phorbol-ester/DAG-type" evidence="16">
    <location>
        <begin position="349"/>
        <end position="397"/>
    </location>
</feature>
<keyword evidence="4" id="KW-0597">Phosphoprotein</keyword>
<feature type="domain" description="AGC-kinase C-terminal" evidence="17">
    <location>
        <begin position="813"/>
        <end position="883"/>
    </location>
</feature>
<dbReference type="PROSITE" id="PS00107">
    <property type="entry name" value="PROTEIN_KINASE_ATP"/>
    <property type="match status" value="1"/>
</dbReference>
<dbReference type="CDD" id="cd20823">
    <property type="entry name" value="C1_ScPKC1-like_rpt2"/>
    <property type="match status" value="1"/>
</dbReference>
<dbReference type="PANTHER" id="PTHR24351">
    <property type="entry name" value="RIBOSOMAL PROTEIN S6 KINASE"/>
    <property type="match status" value="1"/>
</dbReference>
<dbReference type="InterPro" id="IPR046349">
    <property type="entry name" value="C1-like_sf"/>
</dbReference>
<dbReference type="Gene3D" id="1.10.287.160">
    <property type="entry name" value="HR1 repeat"/>
    <property type="match status" value="1"/>
</dbReference>
<feature type="region of interest" description="Disordered" evidence="14">
    <location>
        <begin position="1"/>
        <end position="57"/>
    </location>
</feature>
<feature type="domain" description="Protein kinase" evidence="15">
    <location>
        <begin position="553"/>
        <end position="812"/>
    </location>
</feature>
<keyword evidence="7 12" id="KW-0547">Nucleotide-binding</keyword>
<reference evidence="18 19" key="1">
    <citation type="journal article" date="2019" name="Sci. Rep.">
        <title>Comparative genomics of chytrid fungi reveal insights into the obligate biotrophic and pathogenic lifestyle of Synchytrium endobioticum.</title>
        <authorList>
            <person name="van de Vossenberg B.T.L.H."/>
            <person name="Warris S."/>
            <person name="Nguyen H.D.T."/>
            <person name="van Gent-Pelzer M.P.E."/>
            <person name="Joly D.L."/>
            <person name="van de Geest H.C."/>
            <person name="Bonants P.J.M."/>
            <person name="Smith D.S."/>
            <person name="Levesque C.A."/>
            <person name="van der Lee T.A.J."/>
        </authorList>
    </citation>
    <scope>NUCLEOTIDE SEQUENCE [LARGE SCALE GENOMIC DNA]</scope>
    <source>
        <strain evidence="18 19">CBS 675.73</strain>
    </source>
</reference>
<name>A0A507EF79_9FUNG</name>
<keyword evidence="11 12" id="KW-0067">ATP-binding</keyword>
<evidence type="ECO:0000313" key="19">
    <source>
        <dbReference type="Proteomes" id="UP000320333"/>
    </source>
</evidence>
<keyword evidence="10" id="KW-0862">Zinc</keyword>
<sequence>MRSSSSHENAANGGAVHEGVPSLDRRGSHKFTTKENTSRGTSTHTDIVPAEPEASPNQQVLSDFDYLRSETAITREKIKYKLAEVENKLDIEQKVQAGTERMWKVMKQQPQTDGDNRQSQVEEKLIECQSKVLLLSKSRQWYKGLDLEDNGLPSLPNEKPSSAVYKTAKRPFSGRLSGKFLLATALPNKKQYRADTYAVIKVDGVQKAQTKPSSHNRWMEDFDIAVEKGLEVEICVYEKGGGILAMIWFKLAELETTQRLTAMKQAVESGDSGSSSQPSNPRSAKGPGDALRPAKNDKSDGATDLWLDLEPGGRIAIKLTFVAMAGKLHRRNKTIVRHAPVQKVFPKKGHKFAPTQFYHVMKCAVCCDFLVSSQGYQCQACKYTCHKKCQPRVFSKCITLGETEKEDGGGEDQLMRHRIPHRFEETYSLGLNWCCHCGYMLPLRRKECKRCSECGISAHTSCSLLVPSLCGLTTELIDQMKKAIDQAEKLKKEKEIMKAEKAKAKEDMEKDQTPQERVDSPDVLGRREFASEVKPSAVTTTRAATRGVGLDDFNLLAVLGKGNFGKVMLAEEKMTKKHYAIKVLKKDFVIENDEAEATRSEKRVFLTANLEQFPFLVNLHSCFQTETRLYFVMEFVSGGDLMWHIQHERFTEKRAKYYACEVLLALEYFHKNNITYRDLKLDNILLTLEGHIKIADYGLCKENMPFGATTATFCGTPEFMAPEILKEKPYTRAVDWWALGVLIYEMILGQSPFPGDGEDQIFEAILHDDVLFPANMNRDAIDLLRKLLTKDPVNRLGYGAKDAEDIKDHAYFKDVNWEDVVQLKIPPPFFPSIRGPTDVSNFDEEFTKEAPVLTPINMVLSAADQEEFRGFTHIRYAHIFLDHGRV</sequence>
<dbReference type="CDD" id="cd20822">
    <property type="entry name" value="C1_ScPKC1-like_rpt1"/>
    <property type="match status" value="1"/>
</dbReference>
<dbReference type="PROSITE" id="PS00108">
    <property type="entry name" value="PROTEIN_KINASE_ST"/>
    <property type="match status" value="1"/>
</dbReference>
<dbReference type="InterPro" id="IPR002219">
    <property type="entry name" value="PKC_DAG/PE"/>
</dbReference>
<dbReference type="PROSITE" id="PS51285">
    <property type="entry name" value="AGC_KINASE_CTER"/>
    <property type="match status" value="1"/>
</dbReference>
<feature type="binding site" evidence="12">
    <location>
        <position position="582"/>
    </location>
    <ligand>
        <name>ATP</name>
        <dbReference type="ChEBI" id="CHEBI:30616"/>
    </ligand>
</feature>
<dbReference type="GO" id="GO:0008270">
    <property type="term" value="F:zinc ion binding"/>
    <property type="evidence" value="ECO:0007669"/>
    <property type="project" value="UniProtKB-KW"/>
</dbReference>
<dbReference type="SMART" id="SM00109">
    <property type="entry name" value="C1"/>
    <property type="match status" value="2"/>
</dbReference>
<evidence type="ECO:0000256" key="10">
    <source>
        <dbReference type="ARBA" id="ARBA00022833"/>
    </source>
</evidence>
<dbReference type="Gene3D" id="3.30.200.20">
    <property type="entry name" value="Phosphorylase Kinase, domain 1"/>
    <property type="match status" value="1"/>
</dbReference>
<evidence type="ECO:0000256" key="12">
    <source>
        <dbReference type="PROSITE-ProRule" id="PRU10141"/>
    </source>
</evidence>
<evidence type="ECO:0000256" key="11">
    <source>
        <dbReference type="ARBA" id="ARBA00022840"/>
    </source>
</evidence>
<dbReference type="SUPFAM" id="SSF56112">
    <property type="entry name" value="Protein kinase-like (PK-like)"/>
    <property type="match status" value="1"/>
</dbReference>
<dbReference type="Gene3D" id="3.30.60.20">
    <property type="match status" value="2"/>
</dbReference>
<dbReference type="InterPro" id="IPR035892">
    <property type="entry name" value="C2_domain_sf"/>
</dbReference>
<dbReference type="InterPro" id="IPR008271">
    <property type="entry name" value="Ser/Thr_kinase_AS"/>
</dbReference>
<dbReference type="SMART" id="SM00133">
    <property type="entry name" value="S_TK_X"/>
    <property type="match status" value="1"/>
</dbReference>
<dbReference type="Pfam" id="PF00433">
    <property type="entry name" value="Pkinase_C"/>
    <property type="match status" value="1"/>
</dbReference>
<comment type="caution">
    <text evidence="18">The sequence shown here is derived from an EMBL/GenBank/DDBJ whole genome shotgun (WGS) entry which is preliminary data.</text>
</comment>
<comment type="similarity">
    <text evidence="1">Belongs to the protein kinase superfamily. AGC Ser/Thr protein kinase family. PKC subfamily.</text>
</comment>
<keyword evidence="19" id="KW-1185">Reference proteome</keyword>
<dbReference type="Proteomes" id="UP000320333">
    <property type="component" value="Unassembled WGS sequence"/>
</dbReference>
<evidence type="ECO:0000256" key="6">
    <source>
        <dbReference type="ARBA" id="ARBA00022723"/>
    </source>
</evidence>
<dbReference type="PROSITE" id="PS50011">
    <property type="entry name" value="PROTEIN_KINASE_DOM"/>
    <property type="match status" value="1"/>
</dbReference>
<proteinExistence type="inferred from homology"/>
<dbReference type="CDD" id="cd05570">
    <property type="entry name" value="STKc_PKC"/>
    <property type="match status" value="1"/>
</dbReference>
<keyword evidence="9" id="KW-0418">Kinase</keyword>
<protein>
    <recommendedName>
        <fullName evidence="2">protein kinase C</fullName>
        <ecNumber evidence="2">2.7.11.13</ecNumber>
    </recommendedName>
</protein>
<evidence type="ECO:0000256" key="9">
    <source>
        <dbReference type="ARBA" id="ARBA00022777"/>
    </source>
</evidence>
<evidence type="ECO:0000259" key="17">
    <source>
        <dbReference type="PROSITE" id="PS51285"/>
    </source>
</evidence>
<evidence type="ECO:0000256" key="8">
    <source>
        <dbReference type="ARBA" id="ARBA00022771"/>
    </source>
</evidence>
<dbReference type="GO" id="GO:0004697">
    <property type="term" value="F:diacylglycerol-dependent serine/threonine kinase activity"/>
    <property type="evidence" value="ECO:0007669"/>
    <property type="project" value="UniProtKB-EC"/>
</dbReference>
<evidence type="ECO:0000259" key="16">
    <source>
        <dbReference type="PROSITE" id="PS50081"/>
    </source>
</evidence>
<dbReference type="Gene3D" id="1.10.510.10">
    <property type="entry name" value="Transferase(Phosphotransferase) domain 1"/>
    <property type="match status" value="1"/>
</dbReference>
<feature type="compositionally biased region" description="Low complexity" evidence="14">
    <location>
        <begin position="269"/>
        <end position="283"/>
    </location>
</feature>
<keyword evidence="13" id="KW-0175">Coiled coil</keyword>
<dbReference type="InterPro" id="IPR017441">
    <property type="entry name" value="Protein_kinase_ATP_BS"/>
</dbReference>
<dbReference type="EC" id="2.7.11.13" evidence="2"/>
<evidence type="ECO:0000256" key="7">
    <source>
        <dbReference type="ARBA" id="ARBA00022741"/>
    </source>
</evidence>
<dbReference type="InterPro" id="IPR017892">
    <property type="entry name" value="Pkinase_C"/>
</dbReference>
<evidence type="ECO:0000256" key="3">
    <source>
        <dbReference type="ARBA" id="ARBA00022527"/>
    </source>
</evidence>
<evidence type="ECO:0000256" key="1">
    <source>
        <dbReference type="ARBA" id="ARBA00005490"/>
    </source>
</evidence>
<organism evidence="18 19">
    <name type="scientific">Chytriomyces confervae</name>
    <dbReference type="NCBI Taxonomy" id="246404"/>
    <lineage>
        <taxon>Eukaryota</taxon>
        <taxon>Fungi</taxon>
        <taxon>Fungi incertae sedis</taxon>
        <taxon>Chytridiomycota</taxon>
        <taxon>Chytridiomycota incertae sedis</taxon>
        <taxon>Chytridiomycetes</taxon>
        <taxon>Chytridiales</taxon>
        <taxon>Chytriomycetaceae</taxon>
        <taxon>Chytriomyces</taxon>
    </lineage>
</organism>
<dbReference type="InterPro" id="IPR011009">
    <property type="entry name" value="Kinase-like_dom_sf"/>
</dbReference>
<keyword evidence="6" id="KW-0479">Metal-binding</keyword>
<dbReference type="Pfam" id="PF00130">
    <property type="entry name" value="C1_1"/>
    <property type="match status" value="2"/>
</dbReference>
<feature type="region of interest" description="Disordered" evidence="14">
    <location>
        <begin position="265"/>
        <end position="298"/>
    </location>
</feature>
<dbReference type="SUPFAM" id="SSF57889">
    <property type="entry name" value="Cysteine-rich domain"/>
    <property type="match status" value="2"/>
</dbReference>
<evidence type="ECO:0000256" key="14">
    <source>
        <dbReference type="SAM" id="MobiDB-lite"/>
    </source>
</evidence>
<keyword evidence="8" id="KW-0863">Zinc-finger</keyword>
<evidence type="ECO:0000313" key="18">
    <source>
        <dbReference type="EMBL" id="TPX62474.1"/>
    </source>
</evidence>
<dbReference type="SUPFAM" id="SSF49562">
    <property type="entry name" value="C2 domain (Calcium/lipid-binding domain, CaLB)"/>
    <property type="match status" value="1"/>
</dbReference>
<dbReference type="PROSITE" id="PS50081">
    <property type="entry name" value="ZF_DAG_PE_2"/>
    <property type="match status" value="2"/>
</dbReference>
<dbReference type="AlphaFoldDB" id="A0A507EF79"/>
<dbReference type="GO" id="GO:0005524">
    <property type="term" value="F:ATP binding"/>
    <property type="evidence" value="ECO:0007669"/>
    <property type="project" value="UniProtKB-UniRule"/>
</dbReference>
<evidence type="ECO:0000256" key="13">
    <source>
        <dbReference type="SAM" id="Coils"/>
    </source>
</evidence>
<dbReference type="InterPro" id="IPR000719">
    <property type="entry name" value="Prot_kinase_dom"/>
</dbReference>
<dbReference type="InterPro" id="IPR000961">
    <property type="entry name" value="AGC-kinase_C"/>
</dbReference>
<keyword evidence="5" id="KW-0808">Transferase</keyword>
<feature type="coiled-coil region" evidence="13">
    <location>
        <begin position="473"/>
        <end position="507"/>
    </location>
</feature>
<dbReference type="FunFam" id="1.10.510.10:FF:000210">
    <property type="entry name" value="Non-specific serine/threonine protein kinase"/>
    <property type="match status" value="1"/>
</dbReference>
<dbReference type="OrthoDB" id="63267at2759"/>
<dbReference type="SMART" id="SM00220">
    <property type="entry name" value="S_TKc"/>
    <property type="match status" value="1"/>
</dbReference>
<dbReference type="EMBL" id="QEAP01000643">
    <property type="protein sequence ID" value="TPX62474.1"/>
    <property type="molecule type" value="Genomic_DNA"/>
</dbReference>
<dbReference type="Pfam" id="PF00069">
    <property type="entry name" value="Pkinase"/>
    <property type="match status" value="1"/>
</dbReference>
<gene>
    <name evidence="18" type="ORF">CcCBS67573_g08832</name>
</gene>